<gene>
    <name evidence="2" type="ORF">GCM10023235_55130</name>
</gene>
<dbReference type="Proteomes" id="UP001501752">
    <property type="component" value="Unassembled WGS sequence"/>
</dbReference>
<feature type="compositionally biased region" description="Low complexity" evidence="1">
    <location>
        <begin position="257"/>
        <end position="273"/>
    </location>
</feature>
<keyword evidence="3" id="KW-1185">Reference proteome</keyword>
<protein>
    <recommendedName>
        <fullName evidence="4">Histone</fullName>
    </recommendedName>
</protein>
<proteinExistence type="predicted"/>
<reference evidence="3" key="1">
    <citation type="journal article" date="2019" name="Int. J. Syst. Evol. Microbiol.">
        <title>The Global Catalogue of Microorganisms (GCM) 10K type strain sequencing project: providing services to taxonomists for standard genome sequencing and annotation.</title>
        <authorList>
            <consortium name="The Broad Institute Genomics Platform"/>
            <consortium name="The Broad Institute Genome Sequencing Center for Infectious Disease"/>
            <person name="Wu L."/>
            <person name="Ma J."/>
        </authorList>
    </citation>
    <scope>NUCLEOTIDE SEQUENCE [LARGE SCALE GENOMIC DNA]</scope>
    <source>
        <strain evidence="3">JCM 13006</strain>
    </source>
</reference>
<accession>A0ABP9E5U4</accession>
<dbReference type="EMBL" id="BAABIS010000001">
    <property type="protein sequence ID" value="GAA4869365.1"/>
    <property type="molecule type" value="Genomic_DNA"/>
</dbReference>
<feature type="compositionally biased region" description="Low complexity" evidence="1">
    <location>
        <begin position="236"/>
        <end position="248"/>
    </location>
</feature>
<feature type="compositionally biased region" description="Low complexity" evidence="1">
    <location>
        <begin position="201"/>
        <end position="227"/>
    </location>
</feature>
<organism evidence="2 3">
    <name type="scientific">Kitasatospora terrestris</name>
    <dbReference type="NCBI Taxonomy" id="258051"/>
    <lineage>
        <taxon>Bacteria</taxon>
        <taxon>Bacillati</taxon>
        <taxon>Actinomycetota</taxon>
        <taxon>Actinomycetes</taxon>
        <taxon>Kitasatosporales</taxon>
        <taxon>Streptomycetaceae</taxon>
        <taxon>Kitasatospora</taxon>
    </lineage>
</organism>
<feature type="compositionally biased region" description="Acidic residues" evidence="1">
    <location>
        <begin position="149"/>
        <end position="160"/>
    </location>
</feature>
<evidence type="ECO:0000313" key="2">
    <source>
        <dbReference type="EMBL" id="GAA4869365.1"/>
    </source>
</evidence>
<dbReference type="RefSeq" id="WP_345699570.1">
    <property type="nucleotide sequence ID" value="NZ_BAABIS010000001.1"/>
</dbReference>
<evidence type="ECO:0008006" key="4">
    <source>
        <dbReference type="Google" id="ProtNLM"/>
    </source>
</evidence>
<name>A0ABP9E5U4_9ACTN</name>
<feature type="region of interest" description="Disordered" evidence="1">
    <location>
        <begin position="138"/>
        <end position="289"/>
    </location>
</feature>
<evidence type="ECO:0000256" key="1">
    <source>
        <dbReference type="SAM" id="MobiDB-lite"/>
    </source>
</evidence>
<comment type="caution">
    <text evidence="2">The sequence shown here is derived from an EMBL/GenBank/DDBJ whole genome shotgun (WGS) entry which is preliminary data.</text>
</comment>
<feature type="compositionally biased region" description="Polar residues" evidence="1">
    <location>
        <begin position="276"/>
        <end position="289"/>
    </location>
</feature>
<feature type="compositionally biased region" description="Low complexity" evidence="1">
    <location>
        <begin position="161"/>
        <end position="192"/>
    </location>
</feature>
<evidence type="ECO:0000313" key="3">
    <source>
        <dbReference type="Proteomes" id="UP001501752"/>
    </source>
</evidence>
<sequence>MLRDAVRGVVVVAAELAEEAGRRALGAAEGLLARGGVDVAELERRLGGPFPTSPEELRTLAGEAVTAGRAGIDLVTGVARSEVERVFEKVGDQVVKVGVVLSFLESKLREVEEEEPAPAKPESRAGGLFQAGWEAEAPAYESEPGNGWDAEEWAEPEPEDVPSAAPVAPERAAPRKAAAKGSTPATGGAAEKATAKKSTAKKTASAGTAKKAAAKKTASASAGAAKKTTAKKTTAKKTASASAGTAKKAAARKVAVKKTAAAGTARKTSAKKTTVVRRSSSAKGSGSDG</sequence>